<evidence type="ECO:0000313" key="3">
    <source>
        <dbReference type="Proteomes" id="UP000002624"/>
    </source>
</evidence>
<feature type="compositionally biased region" description="Polar residues" evidence="1">
    <location>
        <begin position="62"/>
        <end position="74"/>
    </location>
</feature>
<gene>
    <name evidence="2" type="ORF">HCDG_00749</name>
</gene>
<organism evidence="2 3">
    <name type="scientific">Ajellomyces capsulatus (strain H143)</name>
    <name type="common">Darling's disease fungus</name>
    <name type="synonym">Histoplasma capsulatum</name>
    <dbReference type="NCBI Taxonomy" id="544712"/>
    <lineage>
        <taxon>Eukaryota</taxon>
        <taxon>Fungi</taxon>
        <taxon>Dikarya</taxon>
        <taxon>Ascomycota</taxon>
        <taxon>Pezizomycotina</taxon>
        <taxon>Eurotiomycetes</taxon>
        <taxon>Eurotiomycetidae</taxon>
        <taxon>Onygenales</taxon>
        <taxon>Ajellomycetaceae</taxon>
        <taxon>Histoplasma</taxon>
    </lineage>
</organism>
<proteinExistence type="predicted"/>
<name>C6H217_AJECH</name>
<protein>
    <submittedName>
        <fullName evidence="2">Uncharacterized protein</fullName>
    </submittedName>
</protein>
<reference evidence="3" key="1">
    <citation type="submission" date="2009-05" db="EMBL/GenBank/DDBJ databases">
        <title>The genome sequence of Ajellomyces capsulatus strain H143.</title>
        <authorList>
            <person name="Champion M."/>
            <person name="Cuomo C.A."/>
            <person name="Ma L.-J."/>
            <person name="Henn M.R."/>
            <person name="Sil A."/>
            <person name="Goldman B."/>
            <person name="Young S.K."/>
            <person name="Kodira C.D."/>
            <person name="Zeng Q."/>
            <person name="Koehrsen M."/>
            <person name="Alvarado L."/>
            <person name="Berlin A.M."/>
            <person name="Borenstein D."/>
            <person name="Chen Z."/>
            <person name="Engels R."/>
            <person name="Freedman E."/>
            <person name="Gellesch M."/>
            <person name="Goldberg J."/>
            <person name="Griggs A."/>
            <person name="Gujja S."/>
            <person name="Heiman D.I."/>
            <person name="Hepburn T.A."/>
            <person name="Howarth C."/>
            <person name="Jen D."/>
            <person name="Larson L."/>
            <person name="Lewis B."/>
            <person name="Mehta T."/>
            <person name="Park D."/>
            <person name="Pearson M."/>
            <person name="Roberts A."/>
            <person name="Saif S."/>
            <person name="Shea T.D."/>
            <person name="Shenoy N."/>
            <person name="Sisk P."/>
            <person name="Stolte C."/>
            <person name="Sykes S."/>
            <person name="Walk T."/>
            <person name="White J."/>
            <person name="Yandava C."/>
            <person name="Klein B."/>
            <person name="McEwen J.G."/>
            <person name="Puccia R."/>
            <person name="Goldman G.H."/>
            <person name="Felipe M.S."/>
            <person name="Nino-Vega G."/>
            <person name="San-Blas G."/>
            <person name="Taylor J.W."/>
            <person name="Mendoza L."/>
            <person name="Galagan J.E."/>
            <person name="Nusbaum C."/>
            <person name="Birren B.W."/>
        </authorList>
    </citation>
    <scope>NUCLEOTIDE SEQUENCE [LARGE SCALE GENOMIC DNA]</scope>
    <source>
        <strain evidence="3">H143</strain>
    </source>
</reference>
<dbReference type="AlphaFoldDB" id="C6H217"/>
<evidence type="ECO:0000313" key="2">
    <source>
        <dbReference type="EMBL" id="EER45170.1"/>
    </source>
</evidence>
<feature type="region of interest" description="Disordered" evidence="1">
    <location>
        <begin position="183"/>
        <end position="219"/>
    </location>
</feature>
<dbReference type="EMBL" id="GG692419">
    <property type="protein sequence ID" value="EER45170.1"/>
    <property type="molecule type" value="Genomic_DNA"/>
</dbReference>
<dbReference type="VEuPathDB" id="FungiDB:HCDG_00749"/>
<dbReference type="Proteomes" id="UP000002624">
    <property type="component" value="Unassembled WGS sequence"/>
</dbReference>
<feature type="region of interest" description="Disordered" evidence="1">
    <location>
        <begin position="131"/>
        <end position="157"/>
    </location>
</feature>
<accession>C6H217</accession>
<dbReference type="STRING" id="544712.C6H217"/>
<dbReference type="HOGENOM" id="CLU_1089763_0_0_1"/>
<evidence type="ECO:0000256" key="1">
    <source>
        <dbReference type="SAM" id="MobiDB-lite"/>
    </source>
</evidence>
<feature type="compositionally biased region" description="Pro residues" evidence="1">
    <location>
        <begin position="145"/>
        <end position="157"/>
    </location>
</feature>
<sequence>MALQGLEFNPSATNKGAIIGDEYASNTGGSAKSTEMKCCHLRDVELKAIRGPSEEAAMTEVFPSTSEQDDQGQASSIAIEPETANHPLIIVSEGWEQQRKPTPGGIHKIQRAKPTQRDVDRATYWVDAINDKLESRSDTEQPGPVDDPPTTESPPIEPIVAASFVELTRPETREEGADIRFDVTTEDVKLDQSNGQTGGGSRVAREHHGPSPNTTSENWLQSRSRTLMGTVPRSLTGKLGRARFCFRQVLIQFTN</sequence>
<feature type="region of interest" description="Disordered" evidence="1">
    <location>
        <begin position="1"/>
        <end position="32"/>
    </location>
</feature>
<feature type="region of interest" description="Disordered" evidence="1">
    <location>
        <begin position="55"/>
        <end position="74"/>
    </location>
</feature>